<protein>
    <submittedName>
        <fullName evidence="2">Uncharacterized protein</fullName>
    </submittedName>
</protein>
<evidence type="ECO:0000313" key="3">
    <source>
        <dbReference type="Proteomes" id="UP000030641"/>
    </source>
</evidence>
<dbReference type="HOGENOM" id="CLU_1875044_0_0_1"/>
<gene>
    <name evidence="2" type="ORF">AUEXF2481DRAFT_39017</name>
</gene>
<evidence type="ECO:0000256" key="1">
    <source>
        <dbReference type="SAM" id="MobiDB-lite"/>
    </source>
</evidence>
<dbReference type="GeneID" id="25366267"/>
<dbReference type="AlphaFoldDB" id="A0A074YDP7"/>
<dbReference type="InParanoid" id="A0A074YDP7"/>
<keyword evidence="3" id="KW-1185">Reference proteome</keyword>
<organism evidence="2 3">
    <name type="scientific">Aureobasidium subglaciale (strain EXF-2481)</name>
    <name type="common">Aureobasidium pullulans var. subglaciale</name>
    <dbReference type="NCBI Taxonomy" id="1043005"/>
    <lineage>
        <taxon>Eukaryota</taxon>
        <taxon>Fungi</taxon>
        <taxon>Dikarya</taxon>
        <taxon>Ascomycota</taxon>
        <taxon>Pezizomycotina</taxon>
        <taxon>Dothideomycetes</taxon>
        <taxon>Dothideomycetidae</taxon>
        <taxon>Dothideales</taxon>
        <taxon>Saccotheciaceae</taxon>
        <taxon>Aureobasidium</taxon>
    </lineage>
</organism>
<evidence type="ECO:0000313" key="2">
    <source>
        <dbReference type="EMBL" id="KEQ95943.1"/>
    </source>
</evidence>
<dbReference type="EMBL" id="KL584757">
    <property type="protein sequence ID" value="KEQ95943.1"/>
    <property type="molecule type" value="Genomic_DNA"/>
</dbReference>
<reference evidence="2 3" key="1">
    <citation type="journal article" date="2014" name="BMC Genomics">
        <title>Genome sequencing of four Aureobasidium pullulans varieties: biotechnological potential, stress tolerance, and description of new species.</title>
        <authorList>
            <person name="Gostin Ar C."/>
            <person name="Ohm R.A."/>
            <person name="Kogej T."/>
            <person name="Sonjak S."/>
            <person name="Turk M."/>
            <person name="Zajc J."/>
            <person name="Zalar P."/>
            <person name="Grube M."/>
            <person name="Sun H."/>
            <person name="Han J."/>
            <person name="Sharma A."/>
            <person name="Chiniquy J."/>
            <person name="Ngan C.Y."/>
            <person name="Lipzen A."/>
            <person name="Barry K."/>
            <person name="Grigoriev I.V."/>
            <person name="Gunde-Cimerman N."/>
        </authorList>
    </citation>
    <scope>NUCLEOTIDE SEQUENCE [LARGE SCALE GENOMIC DNA]</scope>
    <source>
        <strain evidence="2 3">EXF-2481</strain>
    </source>
</reference>
<sequence length="136" mass="14385">MYWIIGTYDVEIDKLALTSALLRSGESFGSTMSYAVGSTSSASMIVNLLVAAVMWFGAVTTTTWSAWQVKDVTEDEGERSSSDGETGHGVTKEGSITVAALSSIQIEGEITEIKDGAAAKDEDRDARMFGAATMKG</sequence>
<accession>A0A074YDP7</accession>
<proteinExistence type="predicted"/>
<feature type="region of interest" description="Disordered" evidence="1">
    <location>
        <begin position="72"/>
        <end position="94"/>
    </location>
</feature>
<dbReference type="RefSeq" id="XP_013344536.1">
    <property type="nucleotide sequence ID" value="XM_013489082.1"/>
</dbReference>
<dbReference type="Proteomes" id="UP000030641">
    <property type="component" value="Unassembled WGS sequence"/>
</dbReference>
<dbReference type="OrthoDB" id="196103at2759"/>
<name>A0A074YDP7_AURSE</name>